<dbReference type="Pfam" id="PF01494">
    <property type="entry name" value="FAD_binding_3"/>
    <property type="match status" value="1"/>
</dbReference>
<protein>
    <submittedName>
        <fullName evidence="6">14668_t:CDS:1</fullName>
    </submittedName>
</protein>
<dbReference type="InterPro" id="IPR036188">
    <property type="entry name" value="FAD/NAD-bd_sf"/>
</dbReference>
<evidence type="ECO:0000256" key="3">
    <source>
        <dbReference type="ARBA" id="ARBA00023002"/>
    </source>
</evidence>
<dbReference type="PRINTS" id="PR00420">
    <property type="entry name" value="RNGMNOXGNASE"/>
</dbReference>
<keyword evidence="1" id="KW-0285">Flavoprotein</keyword>
<name>A0A9N9BQ55_FUNMO</name>
<keyword evidence="7" id="KW-1185">Reference proteome</keyword>
<keyword evidence="4" id="KW-0503">Monooxygenase</keyword>
<organism evidence="6 7">
    <name type="scientific">Funneliformis mosseae</name>
    <name type="common">Endomycorrhizal fungus</name>
    <name type="synonym">Glomus mosseae</name>
    <dbReference type="NCBI Taxonomy" id="27381"/>
    <lineage>
        <taxon>Eukaryota</taxon>
        <taxon>Fungi</taxon>
        <taxon>Fungi incertae sedis</taxon>
        <taxon>Mucoromycota</taxon>
        <taxon>Glomeromycotina</taxon>
        <taxon>Glomeromycetes</taxon>
        <taxon>Glomerales</taxon>
        <taxon>Glomeraceae</taxon>
        <taxon>Funneliformis</taxon>
    </lineage>
</organism>
<dbReference type="PANTHER" id="PTHR47178">
    <property type="entry name" value="MONOOXYGENASE, FAD-BINDING"/>
    <property type="match status" value="1"/>
</dbReference>
<dbReference type="SUPFAM" id="SSF51905">
    <property type="entry name" value="FAD/NAD(P)-binding domain"/>
    <property type="match status" value="1"/>
</dbReference>
<proteinExistence type="predicted"/>
<accession>A0A9N9BQ55</accession>
<dbReference type="GO" id="GO:0004497">
    <property type="term" value="F:monooxygenase activity"/>
    <property type="evidence" value="ECO:0007669"/>
    <property type="project" value="UniProtKB-KW"/>
</dbReference>
<reference evidence="6" key="1">
    <citation type="submission" date="2021-06" db="EMBL/GenBank/DDBJ databases">
        <authorList>
            <person name="Kallberg Y."/>
            <person name="Tangrot J."/>
            <person name="Rosling A."/>
        </authorList>
    </citation>
    <scope>NUCLEOTIDE SEQUENCE</scope>
    <source>
        <strain evidence="6">87-6 pot B 2015</strain>
    </source>
</reference>
<keyword evidence="2" id="KW-0274">FAD</keyword>
<comment type="caution">
    <text evidence="6">The sequence shown here is derived from an EMBL/GenBank/DDBJ whole genome shotgun (WGS) entry which is preliminary data.</text>
</comment>
<evidence type="ECO:0000259" key="5">
    <source>
        <dbReference type="Pfam" id="PF01494"/>
    </source>
</evidence>
<evidence type="ECO:0000256" key="4">
    <source>
        <dbReference type="ARBA" id="ARBA00023033"/>
    </source>
</evidence>
<dbReference type="AlphaFoldDB" id="A0A9N9BQ55"/>
<keyword evidence="3" id="KW-0560">Oxidoreductase</keyword>
<sequence>MQREKIPKIIIIGAGPGGLALYHALIKNKDKKEFDVKIFERDSSPRERWQGYHIVLNYPGIRSLLNCVPSSINSNLQKAIPNPLPDVEFHGASLFDNKGKLILHPSSIQFKDFNELVKVDDEYSVLIAYRDRLRDVLLEGVPVTWGKKCIGYEETKDGVWAMFDDGSQEFCDILVGADGIYSPIRKQRLPELQIFNFGLTNVVANIAVPKHLMDRFIKSQGNSLFQKNLGLHGDSSSLIFRLIPIEQEPGYENKNNSNELHYRLTLNYSYPTKLDDRESVQIKVDDNDSASVIEHVKQMVRNFGSKCEFNDIILEFWDLVPKSAPNDPEKFKFKNYNPTRRRQYQDINPSSIQPWTSSRVTLLGDAVHAMNPVHGLGINNAFQDADLLSQALINYSSEDPISCIQGYEKEMRKRSTVDVLKSRSMALRLSTPVGRIKAIIRNYGFKVINFFINF</sequence>
<dbReference type="InterPro" id="IPR002938">
    <property type="entry name" value="FAD-bd"/>
</dbReference>
<evidence type="ECO:0000256" key="2">
    <source>
        <dbReference type="ARBA" id="ARBA00022827"/>
    </source>
</evidence>
<dbReference type="Proteomes" id="UP000789375">
    <property type="component" value="Unassembled WGS sequence"/>
</dbReference>
<evidence type="ECO:0000313" key="6">
    <source>
        <dbReference type="EMBL" id="CAG8575788.1"/>
    </source>
</evidence>
<gene>
    <name evidence="6" type="ORF">FMOSSE_LOCUS7690</name>
</gene>
<feature type="domain" description="FAD-binding" evidence="5">
    <location>
        <begin position="346"/>
        <end position="414"/>
    </location>
</feature>
<dbReference type="GO" id="GO:0071949">
    <property type="term" value="F:FAD binding"/>
    <property type="evidence" value="ECO:0007669"/>
    <property type="project" value="InterPro"/>
</dbReference>
<dbReference type="EMBL" id="CAJVPP010001848">
    <property type="protein sequence ID" value="CAG8575788.1"/>
    <property type="molecule type" value="Genomic_DNA"/>
</dbReference>
<dbReference type="PANTHER" id="PTHR47178:SF6">
    <property type="entry name" value="FAD-BINDING DOMAIN-CONTAINING PROTEIN"/>
    <property type="match status" value="1"/>
</dbReference>
<evidence type="ECO:0000256" key="1">
    <source>
        <dbReference type="ARBA" id="ARBA00022630"/>
    </source>
</evidence>
<dbReference type="Gene3D" id="3.50.50.60">
    <property type="entry name" value="FAD/NAD(P)-binding domain"/>
    <property type="match status" value="1"/>
</dbReference>
<evidence type="ECO:0000313" key="7">
    <source>
        <dbReference type="Proteomes" id="UP000789375"/>
    </source>
</evidence>